<keyword evidence="1" id="KW-0732">Signal</keyword>
<evidence type="ECO:0000313" key="4">
    <source>
        <dbReference type="Proteomes" id="UP000014760"/>
    </source>
</evidence>
<dbReference type="EMBL" id="AMQN01012111">
    <property type="status" value="NOT_ANNOTATED_CDS"/>
    <property type="molecule type" value="Genomic_DNA"/>
</dbReference>
<sequence length="220" mass="25378">MKTFLAFILALFSVFADIAMSDVHMCYLDEPDDNNTYYFGPYDPRSNHTFFGVKACPETSCEIAISFDNRERNIYYLLFDIESAIGKYYGVNRQDLLNLNNNVRFMSDSSSEEENCEQPSKKVRFHFAYHLTVNYNPMCYCLLKQAPLKLILSELKVNEVHTFVGQLIRENGLKTTSALILKRLYLEMEMAVSWEQRRIYLVAFVAHATGPRLEGARASA</sequence>
<evidence type="ECO:0000313" key="3">
    <source>
        <dbReference type="EnsemblMetazoa" id="CapteP212996"/>
    </source>
</evidence>
<gene>
    <name evidence="2" type="ORF">CAPTEDRAFT_212996</name>
</gene>
<evidence type="ECO:0008006" key="5">
    <source>
        <dbReference type="Google" id="ProtNLM"/>
    </source>
</evidence>
<organism evidence="2">
    <name type="scientific">Capitella teleta</name>
    <name type="common">Polychaete worm</name>
    <dbReference type="NCBI Taxonomy" id="283909"/>
    <lineage>
        <taxon>Eukaryota</taxon>
        <taxon>Metazoa</taxon>
        <taxon>Spiralia</taxon>
        <taxon>Lophotrochozoa</taxon>
        <taxon>Annelida</taxon>
        <taxon>Polychaeta</taxon>
        <taxon>Sedentaria</taxon>
        <taxon>Scolecida</taxon>
        <taxon>Capitellidae</taxon>
        <taxon>Capitella</taxon>
    </lineage>
</organism>
<evidence type="ECO:0000313" key="2">
    <source>
        <dbReference type="EMBL" id="ELT94814.1"/>
    </source>
</evidence>
<name>R7TMH3_CAPTE</name>
<reference evidence="3" key="3">
    <citation type="submission" date="2015-06" db="UniProtKB">
        <authorList>
            <consortium name="EnsemblMetazoa"/>
        </authorList>
    </citation>
    <scope>IDENTIFICATION</scope>
</reference>
<protein>
    <recommendedName>
        <fullName evidence="5">CUB domain-containing protein</fullName>
    </recommendedName>
</protein>
<dbReference type="Proteomes" id="UP000014760">
    <property type="component" value="Unassembled WGS sequence"/>
</dbReference>
<reference evidence="2 4" key="2">
    <citation type="journal article" date="2013" name="Nature">
        <title>Insights into bilaterian evolution from three spiralian genomes.</title>
        <authorList>
            <person name="Simakov O."/>
            <person name="Marletaz F."/>
            <person name="Cho S.J."/>
            <person name="Edsinger-Gonzales E."/>
            <person name="Havlak P."/>
            <person name="Hellsten U."/>
            <person name="Kuo D.H."/>
            <person name="Larsson T."/>
            <person name="Lv J."/>
            <person name="Arendt D."/>
            <person name="Savage R."/>
            <person name="Osoegawa K."/>
            <person name="de Jong P."/>
            <person name="Grimwood J."/>
            <person name="Chapman J.A."/>
            <person name="Shapiro H."/>
            <person name="Aerts A."/>
            <person name="Otillar R.P."/>
            <person name="Terry A.Y."/>
            <person name="Boore J.L."/>
            <person name="Grigoriev I.V."/>
            <person name="Lindberg D.R."/>
            <person name="Seaver E.C."/>
            <person name="Weisblat D.A."/>
            <person name="Putnam N.H."/>
            <person name="Rokhsar D.S."/>
        </authorList>
    </citation>
    <scope>NUCLEOTIDE SEQUENCE</scope>
    <source>
        <strain evidence="2 4">I ESC-2004</strain>
    </source>
</reference>
<accession>R7TMH3</accession>
<keyword evidence="4" id="KW-1185">Reference proteome</keyword>
<dbReference type="AlphaFoldDB" id="R7TMH3"/>
<feature type="signal peptide" evidence="1">
    <location>
        <begin position="1"/>
        <end position="21"/>
    </location>
</feature>
<dbReference type="EnsemblMetazoa" id="CapteT212996">
    <property type="protein sequence ID" value="CapteP212996"/>
    <property type="gene ID" value="CapteG212996"/>
</dbReference>
<evidence type="ECO:0000256" key="1">
    <source>
        <dbReference type="SAM" id="SignalP"/>
    </source>
</evidence>
<feature type="chain" id="PRO_5008787165" description="CUB domain-containing protein" evidence="1">
    <location>
        <begin position="22"/>
        <end position="220"/>
    </location>
</feature>
<dbReference type="EMBL" id="KB309301">
    <property type="protein sequence ID" value="ELT94814.1"/>
    <property type="molecule type" value="Genomic_DNA"/>
</dbReference>
<dbReference type="HOGENOM" id="CLU_1257133_0_0_1"/>
<reference evidence="4" key="1">
    <citation type="submission" date="2012-12" db="EMBL/GenBank/DDBJ databases">
        <authorList>
            <person name="Hellsten U."/>
            <person name="Grimwood J."/>
            <person name="Chapman J.A."/>
            <person name="Shapiro H."/>
            <person name="Aerts A."/>
            <person name="Otillar R.P."/>
            <person name="Terry A.Y."/>
            <person name="Boore J.L."/>
            <person name="Simakov O."/>
            <person name="Marletaz F."/>
            <person name="Cho S.-J."/>
            <person name="Edsinger-Gonzales E."/>
            <person name="Havlak P."/>
            <person name="Kuo D.-H."/>
            <person name="Larsson T."/>
            <person name="Lv J."/>
            <person name="Arendt D."/>
            <person name="Savage R."/>
            <person name="Osoegawa K."/>
            <person name="de Jong P."/>
            <person name="Lindberg D.R."/>
            <person name="Seaver E.C."/>
            <person name="Weisblat D.A."/>
            <person name="Putnam N.H."/>
            <person name="Grigoriev I.V."/>
            <person name="Rokhsar D.S."/>
        </authorList>
    </citation>
    <scope>NUCLEOTIDE SEQUENCE</scope>
    <source>
        <strain evidence="4">I ESC-2004</strain>
    </source>
</reference>
<proteinExistence type="predicted"/>